<proteinExistence type="predicted"/>
<dbReference type="Proteomes" id="UP000606720">
    <property type="component" value="Unassembled WGS sequence"/>
</dbReference>
<evidence type="ECO:0000313" key="2">
    <source>
        <dbReference type="Proteomes" id="UP000606720"/>
    </source>
</evidence>
<dbReference type="PANTHER" id="PTHR43434">
    <property type="entry name" value="PHOSPHOGLYCOLATE PHOSPHATASE"/>
    <property type="match status" value="1"/>
</dbReference>
<dbReference type="Pfam" id="PF13419">
    <property type="entry name" value="HAD_2"/>
    <property type="match status" value="1"/>
</dbReference>
<comment type="caution">
    <text evidence="1">The sequence shown here is derived from an EMBL/GenBank/DDBJ whole genome shotgun (WGS) entry which is preliminary data.</text>
</comment>
<dbReference type="Gene3D" id="3.40.50.1000">
    <property type="entry name" value="HAD superfamily/HAD-like"/>
    <property type="match status" value="1"/>
</dbReference>
<protein>
    <submittedName>
        <fullName evidence="1">HAD family hydrolase</fullName>
    </submittedName>
</protein>
<accession>A0A923LLF5</accession>
<dbReference type="InterPro" id="IPR050155">
    <property type="entry name" value="HAD-like_hydrolase_sf"/>
</dbReference>
<dbReference type="InterPro" id="IPR041492">
    <property type="entry name" value="HAD_2"/>
</dbReference>
<dbReference type="InterPro" id="IPR023214">
    <property type="entry name" value="HAD_sf"/>
</dbReference>
<dbReference type="Gene3D" id="1.10.150.240">
    <property type="entry name" value="Putative phosphatase, domain 2"/>
    <property type="match status" value="1"/>
</dbReference>
<reference evidence="1" key="1">
    <citation type="submission" date="2020-08" db="EMBL/GenBank/DDBJ databases">
        <title>Genome public.</title>
        <authorList>
            <person name="Liu C."/>
            <person name="Sun Q."/>
        </authorList>
    </citation>
    <scope>NUCLEOTIDE SEQUENCE</scope>
    <source>
        <strain evidence="1">BX1005</strain>
    </source>
</reference>
<keyword evidence="1" id="KW-0378">Hydrolase</keyword>
<dbReference type="GO" id="GO:0006281">
    <property type="term" value="P:DNA repair"/>
    <property type="evidence" value="ECO:0007669"/>
    <property type="project" value="TreeGrafter"/>
</dbReference>
<dbReference type="AlphaFoldDB" id="A0A923LLF5"/>
<organism evidence="1 2">
    <name type="scientific">Roseburia zhanii</name>
    <dbReference type="NCBI Taxonomy" id="2763064"/>
    <lineage>
        <taxon>Bacteria</taxon>
        <taxon>Bacillati</taxon>
        <taxon>Bacillota</taxon>
        <taxon>Clostridia</taxon>
        <taxon>Lachnospirales</taxon>
        <taxon>Lachnospiraceae</taxon>
        <taxon>Roseburia</taxon>
    </lineage>
</organism>
<gene>
    <name evidence="1" type="ORF">H8S17_02120</name>
</gene>
<evidence type="ECO:0000313" key="1">
    <source>
        <dbReference type="EMBL" id="MBC5713015.1"/>
    </source>
</evidence>
<name>A0A923LLF5_9FIRM</name>
<dbReference type="GO" id="GO:0008967">
    <property type="term" value="F:phosphoglycolate phosphatase activity"/>
    <property type="evidence" value="ECO:0007669"/>
    <property type="project" value="TreeGrafter"/>
</dbReference>
<sequence length="208" mass="23745">MDGTLWDSAENVAKSWDTVVQREANGLRRITTLDIQQVMGHTMTEIAAMLFPMLSEKEAAGLMDQCCKEENDYLRTHGGVLYPNLENTLQILSEQYPLYIVSNCQKGYIEAFLDYYKFGKYFLDTECFGNNQMDKAYNIDLIVRRNYLEHAVYVGDIQGDYDSSMRAGVEFIHASYGFGSINRSVPYIREFSELPHAVSKIFGDGNFS</sequence>
<dbReference type="InterPro" id="IPR036412">
    <property type="entry name" value="HAD-like_sf"/>
</dbReference>
<keyword evidence="2" id="KW-1185">Reference proteome</keyword>
<dbReference type="SUPFAM" id="SSF56784">
    <property type="entry name" value="HAD-like"/>
    <property type="match status" value="1"/>
</dbReference>
<dbReference type="PANTHER" id="PTHR43434:SF1">
    <property type="entry name" value="PHOSPHOGLYCOLATE PHOSPHATASE"/>
    <property type="match status" value="1"/>
</dbReference>
<dbReference type="InterPro" id="IPR023198">
    <property type="entry name" value="PGP-like_dom2"/>
</dbReference>
<dbReference type="EMBL" id="JACOPH010000001">
    <property type="protein sequence ID" value="MBC5713015.1"/>
    <property type="molecule type" value="Genomic_DNA"/>
</dbReference>